<comment type="cofactor">
    <cofactor evidence="1">
        <name>[4Fe-4S] cluster</name>
        <dbReference type="ChEBI" id="CHEBI:49883"/>
    </cofactor>
</comment>
<keyword evidence="4" id="KW-0479">Metal-binding</keyword>
<name>A0ABY9QZI2_9BACT</name>
<reference evidence="9" key="1">
    <citation type="submission" date="2023-09" db="EMBL/GenBank/DDBJ databases">
        <authorList>
            <consortium name="CW5 consortium"/>
            <person name="Lu C.-W."/>
        </authorList>
    </citation>
    <scope>NUCLEOTIDE SEQUENCE</scope>
    <source>
        <strain evidence="9">KPS</strain>
    </source>
</reference>
<dbReference type="PROSITE" id="PS51918">
    <property type="entry name" value="RADICAL_SAM"/>
    <property type="match status" value="1"/>
</dbReference>
<dbReference type="SFLD" id="SFLDG01083">
    <property type="entry name" value="Uncharacterised_Radical_SAM_Su"/>
    <property type="match status" value="1"/>
</dbReference>
<sequence>MPLAHVFGPVASGRLGRSLGLDLLGGRVCSMDCLYCEVGATDVHTCERAPYVPAPVLLDELARWRDAEAAKHGATPDCRTPSASPAPVRLDHVTLGGSGEPCLNSDLARIIAGCRDILPGVPVAVLTNSTLLHRDDVRADLAGADVVLPSLDSLVESEFRVLNRPCKGVTARGVADGLLGFARGFGGRIWLEVLLARGINDTAENLALLRDYVRQLAPHRVDVTTLSRPGASPRALPVSRDVLARWSDELNTAAGRPPTAPAGHGPTAATPDDGSRRAANAKNADAPVSHSMDTETLQEAVLRSVTRRPQTAPQLAKAPGAPLDAVRKALDGLTARGACAPVAETALPRDTDGEIFHAGRSPRKG</sequence>
<evidence type="ECO:0000256" key="3">
    <source>
        <dbReference type="ARBA" id="ARBA00022691"/>
    </source>
</evidence>
<dbReference type="InterPro" id="IPR040084">
    <property type="entry name" value="GTPase_Obg"/>
</dbReference>
<evidence type="ECO:0000256" key="5">
    <source>
        <dbReference type="ARBA" id="ARBA00023004"/>
    </source>
</evidence>
<dbReference type="InterPro" id="IPR013785">
    <property type="entry name" value="Aldolase_TIM"/>
</dbReference>
<keyword evidence="2" id="KW-0004">4Fe-4S</keyword>
<dbReference type="PANTHER" id="PTHR43787:SF11">
    <property type="entry name" value="UPF0026 PROTEIN SLR1464"/>
    <property type="match status" value="1"/>
</dbReference>
<evidence type="ECO:0000313" key="10">
    <source>
        <dbReference type="Proteomes" id="UP001180616"/>
    </source>
</evidence>
<evidence type="ECO:0000256" key="1">
    <source>
        <dbReference type="ARBA" id="ARBA00001966"/>
    </source>
</evidence>
<dbReference type="EMBL" id="CP133659">
    <property type="protein sequence ID" value="WMW64757.1"/>
    <property type="molecule type" value="Genomic_DNA"/>
</dbReference>
<evidence type="ECO:0000256" key="6">
    <source>
        <dbReference type="ARBA" id="ARBA00023014"/>
    </source>
</evidence>
<dbReference type="InterPro" id="IPR007197">
    <property type="entry name" value="rSAM"/>
</dbReference>
<keyword evidence="10" id="KW-1185">Reference proteome</keyword>
<feature type="compositionally biased region" description="Low complexity" evidence="7">
    <location>
        <begin position="252"/>
        <end position="271"/>
    </location>
</feature>
<dbReference type="RefSeq" id="WP_309540825.1">
    <property type="nucleotide sequence ID" value="NZ_CP133659.1"/>
</dbReference>
<dbReference type="Proteomes" id="UP001180616">
    <property type="component" value="Chromosome"/>
</dbReference>
<gene>
    <name evidence="9" type="ORF">KPS_002817</name>
</gene>
<evidence type="ECO:0000259" key="8">
    <source>
        <dbReference type="PROSITE" id="PS51918"/>
    </source>
</evidence>
<dbReference type="CDD" id="cd01335">
    <property type="entry name" value="Radical_SAM"/>
    <property type="match status" value="1"/>
</dbReference>
<dbReference type="PANTHER" id="PTHR43787">
    <property type="entry name" value="FEMO COFACTOR BIOSYNTHESIS PROTEIN NIFB-RELATED"/>
    <property type="match status" value="1"/>
</dbReference>
<keyword evidence="5" id="KW-0408">Iron</keyword>
<dbReference type="InterPro" id="IPR058240">
    <property type="entry name" value="rSAM_sf"/>
</dbReference>
<keyword evidence="3" id="KW-0949">S-adenosyl-L-methionine</keyword>
<protein>
    <submittedName>
        <fullName evidence="9">Radical SAM protein</fullName>
    </submittedName>
</protein>
<evidence type="ECO:0000256" key="7">
    <source>
        <dbReference type="SAM" id="MobiDB-lite"/>
    </source>
</evidence>
<dbReference type="SFLD" id="SFLDS00029">
    <property type="entry name" value="Radical_SAM"/>
    <property type="match status" value="1"/>
</dbReference>
<evidence type="ECO:0000313" key="9">
    <source>
        <dbReference type="EMBL" id="WMW64757.1"/>
    </source>
</evidence>
<accession>A0ABY9QZI2</accession>
<organism evidence="9 10">
    <name type="scientific">Nitratidesulfovibrio liaohensis</name>
    <dbReference type="NCBI Taxonomy" id="2604158"/>
    <lineage>
        <taxon>Bacteria</taxon>
        <taxon>Pseudomonadati</taxon>
        <taxon>Thermodesulfobacteriota</taxon>
        <taxon>Desulfovibrionia</taxon>
        <taxon>Desulfovibrionales</taxon>
        <taxon>Desulfovibrionaceae</taxon>
        <taxon>Nitratidesulfovibrio</taxon>
    </lineage>
</organism>
<feature type="domain" description="Radical SAM core" evidence="8">
    <location>
        <begin position="11"/>
        <end position="267"/>
    </location>
</feature>
<keyword evidence="6" id="KW-0411">Iron-sulfur</keyword>
<feature type="region of interest" description="Disordered" evidence="7">
    <location>
        <begin position="252"/>
        <end position="294"/>
    </location>
</feature>
<dbReference type="Gene3D" id="3.20.20.70">
    <property type="entry name" value="Aldolase class I"/>
    <property type="match status" value="1"/>
</dbReference>
<evidence type="ECO:0000256" key="2">
    <source>
        <dbReference type="ARBA" id="ARBA00022485"/>
    </source>
</evidence>
<dbReference type="SUPFAM" id="SSF102114">
    <property type="entry name" value="Radical SAM enzymes"/>
    <property type="match status" value="1"/>
</dbReference>
<proteinExistence type="predicted"/>
<evidence type="ECO:0000256" key="4">
    <source>
        <dbReference type="ARBA" id="ARBA00022723"/>
    </source>
</evidence>